<sequence length="1179" mass="130808">MSHASRYGFLASRRTRLAVASLCCLTLVGSPTVGFADDEAEAQETEQAKPSPVAAEAGDKDDKGSSDEKPAPPKPKYPPASKVLKDTKPIDGLLKMHLSDTKLFAELKSSDLDKDFIILITIAKGIGKVPLLGGFSWNDDWVWQFRKRGDNIQVVRRNVRFKAKPGTPTAEAVKLAYTDSVLFSLPIATRSGGAYVIDLTPVFFTDLPQISQVLTGFSFSKQRSTWGPVKGYDKNMEIQVAATYASSGYSYLETVPDSRAATINVHYSISKLPKTDYRPREADDRIGYFLSAVKDFSKKDADDRFRRYITRWNLQKEDPSADVSNPKEPIKFWLEKTVPFKYRKPIRDGIEEWNKAFEKAGFYNAINVEQQPKDADWDPGDINYNTFRWITSGAGFAMGPSRVNPTTGEILDADIIFDADFLQYWKTQYEYFTPQGIEAFTGGPIEMETYAAQQRTLPRHLRNGHNGRCSCNLLGGASQQLAYAAAVAASRKQSPEDLEELIMQGLKEVTMHEVGHTLGLRHNFKASTLYSLDDLKDPEKTAKTGLTASVMDYAPVYMVPEDEKQGLYYSQTIGPYDYWAIEYGYKPLKDEKKDLGKIASRSGEHGLAFSTDEETRGIDPDPHSRRWDMGDDLVAYAEQQAKVVAESLPRVVDDLVEEGEGYQKARQAFGILLRTHTAAVFAASRYVGGVYVSRAHKGDDNAPEPFEVVDVEQQRAALDLVANEVFSDKPFSIPPELYNKLAPSRWRHWGTEYVYRSDYEVHDVILRLQDRLLSQLLGSLTMSRLHDNELKIPAEEEALTVADLIETLTDTIFSEITEFDSDAEGEYTNRKPLVSSLRRNLQRSYLGRLADLALGRTSAPADCQTLAYDELANLKVSIDELLEDEPDLDRYSAAHLREASDRIRKVLETDRLFEGGGGASLLDFLLFGKETDAASAEAARRLQAPVLADPTGGGMKLIIAVIQPTKLEATQEALAAIGVTRMTVADAMGFARQRGHAETYRGHEYETHLLRKVELEIAVNDDFVEPVLRCLEEHARTSKEGHIGDGKARIRSATGSRGRARFSMTALLITADLMAGSMAEGAAQRAGVSMKIVAPGRASDERDARFVAIDLTAPIADLSELVAQLRASSPEATLLAYGPHVHEAKLQAAQDAGCDLVVSRGQFHKQVEELLRRHASAEG</sequence>
<dbReference type="GO" id="GO:0030234">
    <property type="term" value="F:enzyme regulator activity"/>
    <property type="evidence" value="ECO:0007669"/>
    <property type="project" value="InterPro"/>
</dbReference>
<dbReference type="InterPro" id="IPR015867">
    <property type="entry name" value="N-reg_PII/ATP_PRibTrfase_C"/>
</dbReference>
<evidence type="ECO:0000259" key="4">
    <source>
        <dbReference type="Pfam" id="PF16313"/>
    </source>
</evidence>
<proteinExistence type="predicted"/>
<name>A0A9P1G1Q0_9DINO</name>
<dbReference type="Gene3D" id="3.30.70.120">
    <property type="match status" value="1"/>
</dbReference>
<evidence type="ECO:0000256" key="1">
    <source>
        <dbReference type="PIRSR" id="PIRSR602187-50"/>
    </source>
</evidence>
<accession>A0A9P1G1Q0</accession>
<dbReference type="Pfam" id="PF00543">
    <property type="entry name" value="P-II"/>
    <property type="match status" value="1"/>
</dbReference>
<dbReference type="GO" id="GO:0008237">
    <property type="term" value="F:metallopeptidase activity"/>
    <property type="evidence" value="ECO:0007669"/>
    <property type="project" value="InterPro"/>
</dbReference>
<dbReference type="InterPro" id="IPR032534">
    <property type="entry name" value="EcxA_zinc-bd"/>
</dbReference>
<dbReference type="PRINTS" id="PR00340">
    <property type="entry name" value="PIIGLNB"/>
</dbReference>
<dbReference type="InterPro" id="IPR024079">
    <property type="entry name" value="MetalloPept_cat_dom_sf"/>
</dbReference>
<organism evidence="6">
    <name type="scientific">Cladocopium goreaui</name>
    <dbReference type="NCBI Taxonomy" id="2562237"/>
    <lineage>
        <taxon>Eukaryota</taxon>
        <taxon>Sar</taxon>
        <taxon>Alveolata</taxon>
        <taxon>Dinophyceae</taxon>
        <taxon>Suessiales</taxon>
        <taxon>Symbiodiniaceae</taxon>
        <taxon>Cladocopium</taxon>
    </lineage>
</organism>
<dbReference type="CDD" id="cd04276">
    <property type="entry name" value="ZnMc_MMP_like_2"/>
    <property type="match status" value="1"/>
</dbReference>
<evidence type="ECO:0000313" key="9">
    <source>
        <dbReference type="Proteomes" id="UP001152797"/>
    </source>
</evidence>
<protein>
    <submittedName>
        <fullName evidence="8">Nitrogen regulatory protein P-II</fullName>
    </submittedName>
</protein>
<feature type="modified residue" description="O-UMP-tyrosine" evidence="1">
    <location>
        <position position="1005"/>
    </location>
</feature>
<feature type="compositionally biased region" description="Basic and acidic residues" evidence="2">
    <location>
        <begin position="57"/>
        <end position="71"/>
    </location>
</feature>
<comment type="caution">
    <text evidence="6">The sequence shown here is derived from an EMBL/GenBank/DDBJ whole genome shotgun (WGS) entry which is preliminary data.</text>
</comment>
<evidence type="ECO:0000256" key="3">
    <source>
        <dbReference type="SAM" id="SignalP"/>
    </source>
</evidence>
<dbReference type="PANTHER" id="PTHR38478:SF1">
    <property type="entry name" value="ZINC DEPENDENT METALLOPROTEASE DOMAIN LIPOPROTEIN"/>
    <property type="match status" value="1"/>
</dbReference>
<dbReference type="InterPro" id="IPR033413">
    <property type="entry name" value="DUF5117"/>
</dbReference>
<dbReference type="PANTHER" id="PTHR38478">
    <property type="entry name" value="PEPTIDASE M1A AND M12B"/>
    <property type="match status" value="1"/>
</dbReference>
<dbReference type="Pfam" id="PF17148">
    <property type="entry name" value="DUF5117"/>
    <property type="match status" value="1"/>
</dbReference>
<dbReference type="PROSITE" id="PS51343">
    <property type="entry name" value="PII_GLNB_DOM"/>
    <property type="match status" value="1"/>
</dbReference>
<feature type="domain" description="DUF5117" evidence="5">
    <location>
        <begin position="141"/>
        <end position="316"/>
    </location>
</feature>
<dbReference type="Pfam" id="PF16313">
    <property type="entry name" value="DUF4953"/>
    <property type="match status" value="1"/>
</dbReference>
<keyword evidence="1" id="KW-0597">Phosphoprotein</keyword>
<dbReference type="SUPFAM" id="SSF55486">
    <property type="entry name" value="Metalloproteases ('zincins'), catalytic domain"/>
    <property type="match status" value="1"/>
</dbReference>
<dbReference type="InterPro" id="IPR034032">
    <property type="entry name" value="Zn_MMP-like_bac"/>
</dbReference>
<feature type="chain" id="PRO_5043272586" evidence="3">
    <location>
        <begin position="37"/>
        <end position="1179"/>
    </location>
</feature>
<dbReference type="EMBL" id="CAMXCT020002380">
    <property type="protein sequence ID" value="CAL1151119.1"/>
    <property type="molecule type" value="Genomic_DNA"/>
</dbReference>
<gene>
    <name evidence="6" type="ORF">C1SCF055_LOCUS24090</name>
</gene>
<reference evidence="6" key="1">
    <citation type="submission" date="2022-10" db="EMBL/GenBank/DDBJ databases">
        <authorList>
            <person name="Chen Y."/>
            <person name="Dougan E. K."/>
            <person name="Chan C."/>
            <person name="Rhodes N."/>
            <person name="Thang M."/>
        </authorList>
    </citation>
    <scope>NUCLEOTIDE SEQUENCE</scope>
</reference>
<evidence type="ECO:0000256" key="2">
    <source>
        <dbReference type="SAM" id="MobiDB-lite"/>
    </source>
</evidence>
<evidence type="ECO:0000313" key="7">
    <source>
        <dbReference type="EMBL" id="CAL1151119.1"/>
    </source>
</evidence>
<dbReference type="InterPro" id="IPR002187">
    <property type="entry name" value="N-reg_PII"/>
</dbReference>
<dbReference type="SUPFAM" id="SSF54913">
    <property type="entry name" value="GlnB-like"/>
    <property type="match status" value="1"/>
</dbReference>
<evidence type="ECO:0000313" key="6">
    <source>
        <dbReference type="EMBL" id="CAI3997744.1"/>
    </source>
</evidence>
<dbReference type="OrthoDB" id="416909at2759"/>
<evidence type="ECO:0000259" key="5">
    <source>
        <dbReference type="Pfam" id="PF17148"/>
    </source>
</evidence>
<feature type="region of interest" description="Disordered" evidence="2">
    <location>
        <begin position="37"/>
        <end position="84"/>
    </location>
</feature>
<evidence type="ECO:0000313" key="8">
    <source>
        <dbReference type="EMBL" id="CAL4785056.1"/>
    </source>
</evidence>
<feature type="domain" description="EcxA zinc-binding" evidence="4">
    <location>
        <begin position="497"/>
        <end position="817"/>
    </location>
</feature>
<keyword evidence="9" id="KW-1185">Reference proteome</keyword>
<reference evidence="7" key="2">
    <citation type="submission" date="2024-04" db="EMBL/GenBank/DDBJ databases">
        <authorList>
            <person name="Chen Y."/>
            <person name="Shah S."/>
            <person name="Dougan E. K."/>
            <person name="Thang M."/>
            <person name="Chan C."/>
        </authorList>
    </citation>
    <scope>NUCLEOTIDE SEQUENCE [LARGE SCALE GENOMIC DNA]</scope>
</reference>
<dbReference type="InterPro" id="IPR011322">
    <property type="entry name" value="N-reg_PII-like_a/b"/>
</dbReference>
<dbReference type="EMBL" id="CAMXCT030002380">
    <property type="protein sequence ID" value="CAL4785056.1"/>
    <property type="molecule type" value="Genomic_DNA"/>
</dbReference>
<feature type="signal peptide" evidence="3">
    <location>
        <begin position="1"/>
        <end position="36"/>
    </location>
</feature>
<dbReference type="EMBL" id="CAMXCT010002380">
    <property type="protein sequence ID" value="CAI3997744.1"/>
    <property type="molecule type" value="Genomic_DNA"/>
</dbReference>
<dbReference type="SMART" id="SM00938">
    <property type="entry name" value="P-II"/>
    <property type="match status" value="1"/>
</dbReference>
<keyword evidence="3" id="KW-0732">Signal</keyword>
<dbReference type="Gene3D" id="3.40.390.10">
    <property type="entry name" value="Collagenase (Catalytic Domain)"/>
    <property type="match status" value="1"/>
</dbReference>
<dbReference type="AlphaFoldDB" id="A0A9P1G1Q0"/>
<dbReference type="GO" id="GO:0006808">
    <property type="term" value="P:regulation of nitrogen utilization"/>
    <property type="evidence" value="ECO:0007669"/>
    <property type="project" value="InterPro"/>
</dbReference>
<dbReference type="Proteomes" id="UP001152797">
    <property type="component" value="Unassembled WGS sequence"/>
</dbReference>